<evidence type="ECO:0000313" key="5">
    <source>
        <dbReference type="Proteomes" id="UP000803884"/>
    </source>
</evidence>
<dbReference type="PANTHER" id="PTHR10788:SF75">
    <property type="entry name" value="SYNTHASE SUBUNIT OF TREHALOSE-6-PHOSPHATE SYNTHASE_PHOSPHATASE COMPLEX (EUROFUNG)"/>
    <property type="match status" value="1"/>
</dbReference>
<feature type="compositionally biased region" description="Basic and acidic residues" evidence="3">
    <location>
        <begin position="490"/>
        <end position="500"/>
    </location>
</feature>
<feature type="region of interest" description="Disordered" evidence="3">
    <location>
        <begin position="490"/>
        <end position="509"/>
    </location>
</feature>
<dbReference type="GO" id="GO:0003825">
    <property type="term" value="F:alpha,alpha-trehalose-phosphate synthase (UDP-forming) activity"/>
    <property type="evidence" value="ECO:0007669"/>
    <property type="project" value="TreeGrafter"/>
</dbReference>
<sequence>MWSPTPKGRLVIVSNRLPVSIKDLGQGRYETKPSCGGLITGLRGVVNKDNEFLWFGWPGMEIPKDNVPPLKKTLMEERNAIPVLLDQNTSDLYYNGFSNSTLWPLLHYQLDKASFDDNSMHAYRKANKAFADTIMCELKDGDHVWVHDYHLMLLPLMLRQRAEKLKININIGWFLHTPFPDCDFLNVLPMRNELLGGILGADVVGFQTDQARNNFLFACSQSLRWFATGTGVLCGDREVSAQTFPIGIEPSEFHCRLRKSSVQSTVRRLRVDFRGTKVILGVDRLDCIKGLPQKLHAFDKLLDQYPELVGHAVLLQVVIPSRDDLKAHQDLKWEIQQLVGMINGKHGKVNYVPVQFLYKPIDPDELTALYTAADVCFVSSIRDGMNLVCLEYVACQAHHGTEALQSSRKDKAPGSLVLSSFAGAANHLDGALFVNPWDHERCADVLAHALSMDAAEASARMEKLGLQVEQQTSSLWGSNFIEALEKFGKSRSAKDRRSRDSAISLEEYS</sequence>
<dbReference type="Gene3D" id="3.40.50.2000">
    <property type="entry name" value="Glycogen Phosphorylase B"/>
    <property type="match status" value="2"/>
</dbReference>
<dbReference type="GO" id="GO:0034605">
    <property type="term" value="P:cellular response to heat"/>
    <property type="evidence" value="ECO:0007669"/>
    <property type="project" value="TreeGrafter"/>
</dbReference>
<evidence type="ECO:0008006" key="6">
    <source>
        <dbReference type="Google" id="ProtNLM"/>
    </source>
</evidence>
<proteinExistence type="predicted"/>
<keyword evidence="1" id="KW-0328">Glycosyltransferase</keyword>
<dbReference type="RefSeq" id="XP_069227492.1">
    <property type="nucleotide sequence ID" value="XM_069374863.1"/>
</dbReference>
<dbReference type="AlphaFoldDB" id="A0AB34KJW4"/>
<protein>
    <recommendedName>
        <fullName evidence="6">Trehalose-6-phosphate synthase</fullName>
    </recommendedName>
</protein>
<keyword evidence="2" id="KW-0808">Transferase</keyword>
<organism evidence="4 5">
    <name type="scientific">Cladosporium halotolerans</name>
    <dbReference type="NCBI Taxonomy" id="1052096"/>
    <lineage>
        <taxon>Eukaryota</taxon>
        <taxon>Fungi</taxon>
        <taxon>Dikarya</taxon>
        <taxon>Ascomycota</taxon>
        <taxon>Pezizomycotina</taxon>
        <taxon>Dothideomycetes</taxon>
        <taxon>Dothideomycetidae</taxon>
        <taxon>Cladosporiales</taxon>
        <taxon>Cladosporiaceae</taxon>
        <taxon>Cladosporium</taxon>
    </lineage>
</organism>
<dbReference type="Pfam" id="PF00982">
    <property type="entry name" value="Glyco_transf_20"/>
    <property type="match status" value="1"/>
</dbReference>
<dbReference type="InterPro" id="IPR001830">
    <property type="entry name" value="Glyco_trans_20"/>
</dbReference>
<dbReference type="PANTHER" id="PTHR10788">
    <property type="entry name" value="TREHALOSE-6-PHOSPHATE SYNTHASE"/>
    <property type="match status" value="1"/>
</dbReference>
<dbReference type="SUPFAM" id="SSF53756">
    <property type="entry name" value="UDP-Glycosyltransferase/glycogen phosphorylase"/>
    <property type="match status" value="1"/>
</dbReference>
<evidence type="ECO:0000256" key="2">
    <source>
        <dbReference type="ARBA" id="ARBA00022679"/>
    </source>
</evidence>
<dbReference type="CDD" id="cd03788">
    <property type="entry name" value="GT20_TPS"/>
    <property type="match status" value="1"/>
</dbReference>
<name>A0AB34KJW4_9PEZI</name>
<dbReference type="GO" id="GO:0005829">
    <property type="term" value="C:cytosol"/>
    <property type="evidence" value="ECO:0007669"/>
    <property type="project" value="TreeGrafter"/>
</dbReference>
<dbReference type="Proteomes" id="UP000803884">
    <property type="component" value="Unassembled WGS sequence"/>
</dbReference>
<dbReference type="GO" id="GO:0004805">
    <property type="term" value="F:trehalose-phosphatase activity"/>
    <property type="evidence" value="ECO:0007669"/>
    <property type="project" value="TreeGrafter"/>
</dbReference>
<keyword evidence="5" id="KW-1185">Reference proteome</keyword>
<dbReference type="GeneID" id="96007701"/>
<gene>
    <name evidence="4" type="ORF">WHR41_06258</name>
</gene>
<dbReference type="FunFam" id="3.40.50.2000:FF:000010">
    <property type="entry name" value="Alpha,alpha-trehalose-phosphate synthase"/>
    <property type="match status" value="1"/>
</dbReference>
<dbReference type="GO" id="GO:0005992">
    <property type="term" value="P:trehalose biosynthetic process"/>
    <property type="evidence" value="ECO:0007669"/>
    <property type="project" value="InterPro"/>
</dbReference>
<dbReference type="GO" id="GO:0005946">
    <property type="term" value="C:alpha,alpha-trehalose-phosphate synthase complex (UDP-forming)"/>
    <property type="evidence" value="ECO:0007669"/>
    <property type="project" value="TreeGrafter"/>
</dbReference>
<dbReference type="EMBL" id="JAAQHG020000026">
    <property type="protein sequence ID" value="KAL1584386.1"/>
    <property type="molecule type" value="Genomic_DNA"/>
</dbReference>
<reference evidence="4 5" key="1">
    <citation type="journal article" date="2020" name="Microbiol. Resour. Announc.">
        <title>Draft Genome Sequence of a Cladosporium Species Isolated from the Mesophotic Ascidian Didemnum maculosum.</title>
        <authorList>
            <person name="Gioti A."/>
            <person name="Siaperas R."/>
            <person name="Nikolaivits E."/>
            <person name="Le Goff G."/>
            <person name="Ouazzani J."/>
            <person name="Kotoulas G."/>
            <person name="Topakas E."/>
        </authorList>
    </citation>
    <scope>NUCLEOTIDE SEQUENCE [LARGE SCALE GENOMIC DNA]</scope>
    <source>
        <strain evidence="4 5">TM138-S3</strain>
    </source>
</reference>
<evidence type="ECO:0000256" key="3">
    <source>
        <dbReference type="SAM" id="MobiDB-lite"/>
    </source>
</evidence>
<accession>A0AB34KJW4</accession>
<evidence type="ECO:0000313" key="4">
    <source>
        <dbReference type="EMBL" id="KAL1584386.1"/>
    </source>
</evidence>
<evidence type="ECO:0000256" key="1">
    <source>
        <dbReference type="ARBA" id="ARBA00022676"/>
    </source>
</evidence>
<comment type="caution">
    <text evidence="4">The sequence shown here is derived from an EMBL/GenBank/DDBJ whole genome shotgun (WGS) entry which is preliminary data.</text>
</comment>